<reference evidence="1" key="1">
    <citation type="submission" date="2022-04" db="EMBL/GenBank/DDBJ databases">
        <title>Genome of the entomopathogenic fungus Entomophthora muscae.</title>
        <authorList>
            <person name="Elya C."/>
            <person name="Lovett B.R."/>
            <person name="Lee E."/>
            <person name="Macias A.M."/>
            <person name="Hajek A.E."/>
            <person name="De Bivort B.L."/>
            <person name="Kasson M.T."/>
            <person name="De Fine Licht H.H."/>
            <person name="Stajich J.E."/>
        </authorList>
    </citation>
    <scope>NUCLEOTIDE SEQUENCE</scope>
    <source>
        <strain evidence="1">Berkeley</strain>
    </source>
</reference>
<organism evidence="1 2">
    <name type="scientific">Entomophthora muscae</name>
    <dbReference type="NCBI Taxonomy" id="34485"/>
    <lineage>
        <taxon>Eukaryota</taxon>
        <taxon>Fungi</taxon>
        <taxon>Fungi incertae sedis</taxon>
        <taxon>Zoopagomycota</taxon>
        <taxon>Entomophthoromycotina</taxon>
        <taxon>Entomophthoromycetes</taxon>
        <taxon>Entomophthorales</taxon>
        <taxon>Entomophthoraceae</taxon>
        <taxon>Entomophthora</taxon>
    </lineage>
</organism>
<gene>
    <name evidence="1" type="ORF">DSO57_1013586</name>
</gene>
<dbReference type="EMBL" id="QTSX02005730">
    <property type="protein sequence ID" value="KAJ9058327.1"/>
    <property type="molecule type" value="Genomic_DNA"/>
</dbReference>
<protein>
    <submittedName>
        <fullName evidence="1">Uncharacterized protein</fullName>
    </submittedName>
</protein>
<evidence type="ECO:0000313" key="1">
    <source>
        <dbReference type="EMBL" id="KAJ9058327.1"/>
    </source>
</evidence>
<evidence type="ECO:0000313" key="2">
    <source>
        <dbReference type="Proteomes" id="UP001165960"/>
    </source>
</evidence>
<name>A0ACC2S7H4_9FUNG</name>
<comment type="caution">
    <text evidence="1">The sequence shown here is derived from an EMBL/GenBank/DDBJ whole genome shotgun (WGS) entry which is preliminary data.</text>
</comment>
<accession>A0ACC2S7H4</accession>
<proteinExistence type="predicted"/>
<sequence>MAESKTVGNIIITIGILGLAHVFFSTIQHLSYLKAVQKLEQQLPLDVIIECFVSLSLSMLGITMISQPFNDIRLESEAHLKRIESFDSSPSFAIFEHKGKVLSSLRVPVSS</sequence>
<keyword evidence="2" id="KW-1185">Reference proteome</keyword>
<dbReference type="Proteomes" id="UP001165960">
    <property type="component" value="Unassembled WGS sequence"/>
</dbReference>